<dbReference type="PANTHER" id="PTHR30043">
    <property type="entry name" value="PHOSPHONATES TRANSPORT SYSTEM PERMEASE PROTEIN"/>
    <property type="match status" value="1"/>
</dbReference>
<name>A0A859QE12_9HYPH</name>
<feature type="transmembrane region" description="Helical" evidence="6">
    <location>
        <begin position="201"/>
        <end position="220"/>
    </location>
</feature>
<accession>A0A859QE12</accession>
<dbReference type="NCBIfam" id="TIGR01097">
    <property type="entry name" value="PhnE"/>
    <property type="match status" value="1"/>
</dbReference>
<dbReference type="AlphaFoldDB" id="A0A859QE12"/>
<feature type="transmembrane region" description="Helical" evidence="6">
    <location>
        <begin position="95"/>
        <end position="115"/>
    </location>
</feature>
<sequence>MHGTLPHRAKELNEARSLLPAAFHRSPSKRLRNGAIGAALIAPLVYGAVVFGVTPARLVEGLSRLGGILSFMFPPHVWTTWQEWSEVLAGLGETVVMAFLGTLLGAVASLPLAFLGAKNIMPLSWLRLLSRRGFDALRAVEQIILALIFIRAFGLGPLAGILAIAVSEIGTFAKLFAEAIENTSRRPVDGVKASGGSQFQAIRYGILPQSLPVILSIILYNFESNARSGTILGIVGAGGIGFLLADRMHAFRWPEAWSIIFLIIATVYIIDAVSNTLRHRLI</sequence>
<feature type="transmembrane region" description="Helical" evidence="6">
    <location>
        <begin position="226"/>
        <end position="245"/>
    </location>
</feature>
<evidence type="ECO:0000256" key="4">
    <source>
        <dbReference type="ARBA" id="ARBA00022989"/>
    </source>
</evidence>
<evidence type="ECO:0000256" key="6">
    <source>
        <dbReference type="RuleBase" id="RU363032"/>
    </source>
</evidence>
<keyword evidence="3 6" id="KW-0812">Transmembrane</keyword>
<evidence type="ECO:0000256" key="2">
    <source>
        <dbReference type="ARBA" id="ARBA00022448"/>
    </source>
</evidence>
<dbReference type="Pfam" id="PF00528">
    <property type="entry name" value="BPD_transp_1"/>
    <property type="match status" value="1"/>
</dbReference>
<dbReference type="PROSITE" id="PS50928">
    <property type="entry name" value="ABC_TM1"/>
    <property type="match status" value="1"/>
</dbReference>
<evidence type="ECO:0000313" key="9">
    <source>
        <dbReference type="Proteomes" id="UP000510721"/>
    </source>
</evidence>
<dbReference type="CDD" id="cd06261">
    <property type="entry name" value="TM_PBP2"/>
    <property type="match status" value="1"/>
</dbReference>
<dbReference type="EMBL" id="CP041238">
    <property type="protein sequence ID" value="QLL63863.1"/>
    <property type="molecule type" value="Genomic_DNA"/>
</dbReference>
<keyword evidence="9" id="KW-1185">Reference proteome</keyword>
<dbReference type="Gene3D" id="1.10.3720.10">
    <property type="entry name" value="MetI-like"/>
    <property type="match status" value="1"/>
</dbReference>
<dbReference type="SUPFAM" id="SSF161098">
    <property type="entry name" value="MetI-like"/>
    <property type="match status" value="1"/>
</dbReference>
<feature type="domain" description="ABC transmembrane type-1" evidence="7">
    <location>
        <begin position="91"/>
        <end position="274"/>
    </location>
</feature>
<dbReference type="GO" id="GO:0015416">
    <property type="term" value="F:ABC-type phosphonate transporter activity"/>
    <property type="evidence" value="ECO:0007669"/>
    <property type="project" value="InterPro"/>
</dbReference>
<feature type="transmembrane region" description="Helical" evidence="6">
    <location>
        <begin position="34"/>
        <end position="54"/>
    </location>
</feature>
<comment type="subcellular location">
    <subcellularLocation>
        <location evidence="1 6">Cell membrane</location>
        <topology evidence="1 6">Multi-pass membrane protein</topology>
    </subcellularLocation>
</comment>
<dbReference type="InterPro" id="IPR035906">
    <property type="entry name" value="MetI-like_sf"/>
</dbReference>
<dbReference type="PANTHER" id="PTHR30043:SF9">
    <property type="entry name" value="PHOSPHONATES TRANSPORT SYSTEM PERMEASE PROTEIN"/>
    <property type="match status" value="1"/>
</dbReference>
<protein>
    <submittedName>
        <fullName evidence="8">Phosphonate ABC transporter, permease protein PhnE</fullName>
    </submittedName>
</protein>
<dbReference type="InterPro" id="IPR005769">
    <property type="entry name" value="PhnE/PtxC"/>
</dbReference>
<organism evidence="8 9">
    <name type="scientific">Sinorhizobium mexicanum</name>
    <dbReference type="NCBI Taxonomy" id="375549"/>
    <lineage>
        <taxon>Bacteria</taxon>
        <taxon>Pseudomonadati</taxon>
        <taxon>Pseudomonadota</taxon>
        <taxon>Alphaproteobacteria</taxon>
        <taxon>Hyphomicrobiales</taxon>
        <taxon>Rhizobiaceae</taxon>
        <taxon>Sinorhizobium/Ensifer group</taxon>
        <taxon>Sinorhizobium</taxon>
    </lineage>
</organism>
<proteinExistence type="inferred from homology"/>
<evidence type="ECO:0000256" key="5">
    <source>
        <dbReference type="ARBA" id="ARBA00023136"/>
    </source>
</evidence>
<evidence type="ECO:0000313" key="8">
    <source>
        <dbReference type="EMBL" id="QLL63863.1"/>
    </source>
</evidence>
<dbReference type="KEGG" id="emx:FKV68_18755"/>
<dbReference type="InterPro" id="IPR000515">
    <property type="entry name" value="MetI-like"/>
</dbReference>
<feature type="transmembrane region" description="Helical" evidence="6">
    <location>
        <begin position="257"/>
        <end position="277"/>
    </location>
</feature>
<keyword evidence="4 6" id="KW-1133">Transmembrane helix</keyword>
<dbReference type="GO" id="GO:0005886">
    <property type="term" value="C:plasma membrane"/>
    <property type="evidence" value="ECO:0007669"/>
    <property type="project" value="UniProtKB-SubCell"/>
</dbReference>
<evidence type="ECO:0000256" key="3">
    <source>
        <dbReference type="ARBA" id="ARBA00022692"/>
    </source>
</evidence>
<gene>
    <name evidence="8" type="primary">phnE</name>
    <name evidence="8" type="ORF">FKV68_18755</name>
</gene>
<reference evidence="8 9" key="1">
    <citation type="submission" date="2019-06" db="EMBL/GenBank/DDBJ databases">
        <title>Complete genome sequence of Ensifer mexicanus ITTG R7 isolated from nodules of Acacia angustissima (Mill.) Kuntze.</title>
        <authorList>
            <person name="Rincon-Rosales R."/>
            <person name="Rogel M.A."/>
            <person name="Guerrero G."/>
            <person name="Rincon-Molina C.I."/>
            <person name="Lopez-Lopez A."/>
            <person name="Martinez-Romero E."/>
        </authorList>
    </citation>
    <scope>NUCLEOTIDE SEQUENCE [LARGE SCALE GENOMIC DNA]</scope>
    <source>
        <strain evidence="8 9">ITTG R7</strain>
    </source>
</reference>
<dbReference type="Proteomes" id="UP000510721">
    <property type="component" value="Chromosome"/>
</dbReference>
<keyword evidence="5 6" id="KW-0472">Membrane</keyword>
<comment type="similarity">
    <text evidence="6">Belongs to the binding-protein-dependent transport system permease family.</text>
</comment>
<evidence type="ECO:0000259" key="7">
    <source>
        <dbReference type="PROSITE" id="PS50928"/>
    </source>
</evidence>
<keyword evidence="2 6" id="KW-0813">Transport</keyword>
<evidence type="ECO:0000256" key="1">
    <source>
        <dbReference type="ARBA" id="ARBA00004651"/>
    </source>
</evidence>